<feature type="region of interest" description="Disordered" evidence="1">
    <location>
        <begin position="353"/>
        <end position="513"/>
    </location>
</feature>
<feature type="compositionally biased region" description="Polar residues" evidence="1">
    <location>
        <begin position="401"/>
        <end position="418"/>
    </location>
</feature>
<feature type="compositionally biased region" description="Basic residues" evidence="1">
    <location>
        <begin position="461"/>
        <end position="470"/>
    </location>
</feature>
<feature type="compositionally biased region" description="Basic and acidic residues" evidence="1">
    <location>
        <begin position="305"/>
        <end position="323"/>
    </location>
</feature>
<feature type="compositionally biased region" description="Basic and acidic residues" evidence="1">
    <location>
        <begin position="357"/>
        <end position="372"/>
    </location>
</feature>
<feature type="compositionally biased region" description="Polar residues" evidence="1">
    <location>
        <begin position="471"/>
        <end position="485"/>
    </location>
</feature>
<keyword evidence="3" id="KW-1185">Reference proteome</keyword>
<feature type="compositionally biased region" description="Polar residues" evidence="1">
    <location>
        <begin position="209"/>
        <end position="222"/>
    </location>
</feature>
<organism evidence="2 3">
    <name type="scientific">Bagarius yarrelli</name>
    <name type="common">Goonch</name>
    <name type="synonym">Bagrus yarrelli</name>
    <dbReference type="NCBI Taxonomy" id="175774"/>
    <lineage>
        <taxon>Eukaryota</taxon>
        <taxon>Metazoa</taxon>
        <taxon>Chordata</taxon>
        <taxon>Craniata</taxon>
        <taxon>Vertebrata</taxon>
        <taxon>Euteleostomi</taxon>
        <taxon>Actinopterygii</taxon>
        <taxon>Neopterygii</taxon>
        <taxon>Teleostei</taxon>
        <taxon>Ostariophysi</taxon>
        <taxon>Siluriformes</taxon>
        <taxon>Sisoridae</taxon>
        <taxon>Sisorinae</taxon>
        <taxon>Bagarius</taxon>
    </lineage>
</organism>
<feature type="compositionally biased region" description="Acidic residues" evidence="1">
    <location>
        <begin position="640"/>
        <end position="662"/>
    </location>
</feature>
<sequence length="678" mass="76865">MRSSDCIYICVMAGKTGCPWRSELIYKGRLRVDQKESLDEDLSVNSPTISPIKLQPCVFELCKFFSQCLCKGFGRKMSLQRYCLDSHYWYEKHTVEICNRVKRISFSKNPNEVKTDHLFLDSLDVCEDGFCLCDREAIDCIRNNTHFVLPNQHVNRAAVAEPDFTLNATVGNFTEEFFLTNISLKNQSYSEGNTSKPPSAPHTLGYPDYNTTANLDQNTSGMKSKELESQKSKEMREKNEDWESEEKLHAEKENQENKKEAKTSQGNQVPLVSSTNQTLFHSETLIIPAKQKTEATPIPTQPSSEENRDKSREKTSREKEQIAERLQVTTPSKINEDQVKFLEILTADQTETLITTQREEVTESENQEVKDYSEEDNLQMSAEMQDSTAGHTTAPKVVTVGPTSSHLQPKPSTSTLSPKTHRPTTHISISRSLNTQTKYRHTPQTSHTHNHKTEPHPLHTPPHRLPHTSKPKSTPSAPDTNTQGYSKEEKEEEGENDEMKREDSSQEAESQRCSLTFRQYSSTGVVIREFGALGAVFFINAVWSSSSRWAAGQTGNTPFTPPATTANPNCSAIRPLCIPRPHPAPQHTDADSSQESSETHTQPQQPTHTHSKAGPVRGQERKDAGKAVAQKNKKEKKEEIEEEEKDDKEEEEKENEGEEEEEKEKKERKEEKEEKDKK</sequence>
<evidence type="ECO:0000313" key="3">
    <source>
        <dbReference type="Proteomes" id="UP000319801"/>
    </source>
</evidence>
<accession>A0A556VUH4</accession>
<evidence type="ECO:0000256" key="1">
    <source>
        <dbReference type="SAM" id="MobiDB-lite"/>
    </source>
</evidence>
<feature type="region of interest" description="Disordered" evidence="1">
    <location>
        <begin position="188"/>
        <end position="330"/>
    </location>
</feature>
<dbReference type="OrthoDB" id="9902153at2759"/>
<name>A0A556VUH4_BAGYA</name>
<feature type="compositionally biased region" description="Polar residues" evidence="1">
    <location>
        <begin position="425"/>
        <end position="447"/>
    </location>
</feature>
<gene>
    <name evidence="2" type="ORF">Baya_16153</name>
</gene>
<feature type="compositionally biased region" description="Polar residues" evidence="1">
    <location>
        <begin position="188"/>
        <end position="197"/>
    </location>
</feature>
<dbReference type="EMBL" id="VCAZ01000267">
    <property type="protein sequence ID" value="TTQ71772.1"/>
    <property type="molecule type" value="Genomic_DNA"/>
</dbReference>
<reference evidence="2 3" key="1">
    <citation type="journal article" date="2019" name="Genome Biol. Evol.">
        <title>Whole-Genome Sequencing of the Giant Devil Catfish, Bagarius yarrelli.</title>
        <authorList>
            <person name="Jiang W."/>
            <person name="Lv Y."/>
            <person name="Cheng L."/>
            <person name="Yang K."/>
            <person name="Chao B."/>
            <person name="Wang X."/>
            <person name="Li Y."/>
            <person name="Pan X."/>
            <person name="You X."/>
            <person name="Zhang Y."/>
            <person name="Yang J."/>
            <person name="Li J."/>
            <person name="Zhang X."/>
            <person name="Liu S."/>
            <person name="Sun C."/>
            <person name="Yang J."/>
            <person name="Shi Q."/>
        </authorList>
    </citation>
    <scope>NUCLEOTIDE SEQUENCE [LARGE SCALE GENOMIC DNA]</scope>
    <source>
        <strain evidence="2">JWS20170419001</strain>
        <tissue evidence="2">Muscle</tissue>
    </source>
</reference>
<proteinExistence type="predicted"/>
<dbReference type="Proteomes" id="UP000319801">
    <property type="component" value="Unassembled WGS sequence"/>
</dbReference>
<feature type="compositionally biased region" description="Polar residues" evidence="1">
    <location>
        <begin position="263"/>
        <end position="281"/>
    </location>
</feature>
<protein>
    <submittedName>
        <fullName evidence="2">HERV-H LTR-associating protein 1</fullName>
    </submittedName>
</protein>
<feature type="region of interest" description="Disordered" evidence="1">
    <location>
        <begin position="549"/>
        <end position="678"/>
    </location>
</feature>
<feature type="compositionally biased region" description="Low complexity" evidence="1">
    <location>
        <begin position="556"/>
        <end position="569"/>
    </location>
</feature>
<comment type="caution">
    <text evidence="2">The sequence shown here is derived from an EMBL/GenBank/DDBJ whole genome shotgun (WGS) entry which is preliminary data.</text>
</comment>
<feature type="compositionally biased region" description="Low complexity" evidence="1">
    <location>
        <begin position="599"/>
        <end position="608"/>
    </location>
</feature>
<evidence type="ECO:0000313" key="2">
    <source>
        <dbReference type="EMBL" id="TTQ71772.1"/>
    </source>
</evidence>
<feature type="compositionally biased region" description="Basic and acidic residues" evidence="1">
    <location>
        <begin position="663"/>
        <end position="678"/>
    </location>
</feature>
<feature type="compositionally biased region" description="Basic and acidic residues" evidence="1">
    <location>
        <begin position="223"/>
        <end position="262"/>
    </location>
</feature>
<dbReference type="InterPro" id="IPR037643">
    <property type="entry name" value="HHLA1"/>
</dbReference>
<dbReference type="PANTHER" id="PTHR15299:SF3">
    <property type="entry name" value="HERV-H LTR-ASSOCIATING PROTEIN 1"/>
    <property type="match status" value="1"/>
</dbReference>
<dbReference type="PANTHER" id="PTHR15299">
    <property type="entry name" value="HERV-H LTR-ASSOCIATING PROTEIN 1"/>
    <property type="match status" value="1"/>
</dbReference>
<feature type="compositionally biased region" description="Polar residues" evidence="1">
    <location>
        <begin position="378"/>
        <end position="391"/>
    </location>
</feature>
<dbReference type="AlphaFoldDB" id="A0A556VUH4"/>